<reference evidence="2" key="2">
    <citation type="submission" date="2020-02" db="EMBL/GenBank/DDBJ databases">
        <authorList>
            <consortium name="NCBI Pathogen Detection Project"/>
        </authorList>
    </citation>
    <scope>NUCLEOTIDE SEQUENCE</scope>
    <source>
        <strain evidence="1">MA.DB_4</strain>
        <strain evidence="2">MA.SE08/24</strain>
    </source>
</reference>
<organism evidence="2">
    <name type="scientific">Salmonella enterica</name>
    <name type="common">Salmonella choleraesuis</name>
    <dbReference type="NCBI Taxonomy" id="28901"/>
    <lineage>
        <taxon>Bacteria</taxon>
        <taxon>Pseudomonadati</taxon>
        <taxon>Pseudomonadota</taxon>
        <taxon>Gammaproteobacteria</taxon>
        <taxon>Enterobacterales</taxon>
        <taxon>Enterobacteriaceae</taxon>
        <taxon>Salmonella</taxon>
    </lineage>
</organism>
<accession>A0A747SQK5</accession>
<evidence type="ECO:0000313" key="2">
    <source>
        <dbReference type="EMBL" id="HAF4696498.1"/>
    </source>
</evidence>
<sequence>MAGKVNKVEHKEPARLQPPAFPLGMRFGFARDMCILDFLDQQNNGGGRYCFYSVAITKQHAIEMVNNLTKFIESQGD</sequence>
<comment type="caution">
    <text evidence="2">The sequence shown here is derived from an EMBL/GenBank/DDBJ whole genome shotgun (WGS) entry which is preliminary data.</text>
</comment>
<evidence type="ECO:0000313" key="1">
    <source>
        <dbReference type="EMBL" id="HAF4274319.1"/>
    </source>
</evidence>
<dbReference type="AlphaFoldDB" id="A0A747SQK5"/>
<proteinExistence type="predicted"/>
<reference evidence="2" key="1">
    <citation type="journal article" date="2018" name="Genome Biol.">
        <title>SKESA: strategic k-mer extension for scrupulous assemblies.</title>
        <authorList>
            <person name="Souvorov A."/>
            <person name="Agarwala R."/>
            <person name="Lipman D.J."/>
        </authorList>
    </citation>
    <scope>NUCLEOTIDE SEQUENCE</scope>
    <source>
        <strain evidence="1">MA.DB_4</strain>
        <strain evidence="2">MA.SE08/24</strain>
    </source>
</reference>
<dbReference type="EMBL" id="DAAVDO010000052">
    <property type="protein sequence ID" value="HAF4274319.1"/>
    <property type="molecule type" value="Genomic_DNA"/>
</dbReference>
<gene>
    <name evidence="1" type="ORF">G8K28_004768</name>
    <name evidence="2" type="ORF">G8N98_004828</name>
</gene>
<protein>
    <submittedName>
        <fullName evidence="2">Uncharacterized protein</fullName>
    </submittedName>
</protein>
<dbReference type="EMBL" id="DAAVHT010000050">
    <property type="protein sequence ID" value="HAF4696498.1"/>
    <property type="molecule type" value="Genomic_DNA"/>
</dbReference>
<name>A0A747SQK5_SALER</name>